<dbReference type="Proteomes" id="UP001157418">
    <property type="component" value="Unassembled WGS sequence"/>
</dbReference>
<dbReference type="EMBL" id="CAKMRJ010005745">
    <property type="protein sequence ID" value="CAH1453120.1"/>
    <property type="molecule type" value="Genomic_DNA"/>
</dbReference>
<name>A0AAU9PUG6_9ASTR</name>
<accession>A0AAU9PUG6</accession>
<protein>
    <recommendedName>
        <fullName evidence="3">Secreted protein</fullName>
    </recommendedName>
</protein>
<proteinExistence type="predicted"/>
<evidence type="ECO:0000313" key="1">
    <source>
        <dbReference type="EMBL" id="CAH1453120.1"/>
    </source>
</evidence>
<organism evidence="1 2">
    <name type="scientific">Lactuca virosa</name>
    <dbReference type="NCBI Taxonomy" id="75947"/>
    <lineage>
        <taxon>Eukaryota</taxon>
        <taxon>Viridiplantae</taxon>
        <taxon>Streptophyta</taxon>
        <taxon>Embryophyta</taxon>
        <taxon>Tracheophyta</taxon>
        <taxon>Spermatophyta</taxon>
        <taxon>Magnoliopsida</taxon>
        <taxon>eudicotyledons</taxon>
        <taxon>Gunneridae</taxon>
        <taxon>Pentapetalae</taxon>
        <taxon>asterids</taxon>
        <taxon>campanulids</taxon>
        <taxon>Asterales</taxon>
        <taxon>Asteraceae</taxon>
        <taxon>Cichorioideae</taxon>
        <taxon>Cichorieae</taxon>
        <taxon>Lactucinae</taxon>
        <taxon>Lactuca</taxon>
    </lineage>
</organism>
<evidence type="ECO:0008006" key="3">
    <source>
        <dbReference type="Google" id="ProtNLM"/>
    </source>
</evidence>
<comment type="caution">
    <text evidence="1">The sequence shown here is derived from an EMBL/GenBank/DDBJ whole genome shotgun (WGS) entry which is preliminary data.</text>
</comment>
<gene>
    <name evidence="1" type="ORF">LVIROSA_LOCUS38388</name>
</gene>
<reference evidence="1 2" key="1">
    <citation type="submission" date="2022-01" db="EMBL/GenBank/DDBJ databases">
        <authorList>
            <person name="Xiong W."/>
            <person name="Schranz E."/>
        </authorList>
    </citation>
    <scope>NUCLEOTIDE SEQUENCE [LARGE SCALE GENOMIC DNA]</scope>
</reference>
<evidence type="ECO:0000313" key="2">
    <source>
        <dbReference type="Proteomes" id="UP001157418"/>
    </source>
</evidence>
<sequence>MPHLLYIYTFFFGTVYNTLMRFQGCHITQRLKDKDAHQMAHPFGRRSGFSCLGRTTDNLVRFLYKVFGLRLFSYVFSIGIDDVQSVDVFNRL</sequence>
<keyword evidence="2" id="KW-1185">Reference proteome</keyword>
<dbReference type="AlphaFoldDB" id="A0AAU9PUG6"/>